<evidence type="ECO:0000313" key="2">
    <source>
        <dbReference type="Proteomes" id="UP000077856"/>
    </source>
</evidence>
<evidence type="ECO:0000313" key="1">
    <source>
        <dbReference type="EMBL" id="AND40279.1"/>
    </source>
</evidence>
<dbReference type="STRING" id="1196031.A361_14345"/>
<dbReference type="Proteomes" id="UP000077856">
    <property type="component" value="Chromosome"/>
</dbReference>
<proteinExistence type="predicted"/>
<dbReference type="eggNOG" id="ENOG50331RH">
    <property type="taxonomic scope" value="Bacteria"/>
</dbReference>
<reference evidence="1 2" key="1">
    <citation type="submission" date="2016-04" db="EMBL/GenBank/DDBJ databases">
        <title>Complete genome sequence of Bacillus oceanisediminis strain 2691.</title>
        <authorList>
            <person name="Jeong H."/>
            <person name="Kim H.J."/>
            <person name="Lee D.-W."/>
        </authorList>
    </citation>
    <scope>NUCLEOTIDE SEQUENCE [LARGE SCALE GENOMIC DNA]</scope>
    <source>
        <strain evidence="1 2">2691</strain>
    </source>
</reference>
<name>A0A160MBK9_9BACI</name>
<organism evidence="1 2">
    <name type="scientific">Cytobacillus oceanisediminis 2691</name>
    <dbReference type="NCBI Taxonomy" id="1196031"/>
    <lineage>
        <taxon>Bacteria</taxon>
        <taxon>Bacillati</taxon>
        <taxon>Bacillota</taxon>
        <taxon>Bacilli</taxon>
        <taxon>Bacillales</taxon>
        <taxon>Bacillaceae</taxon>
        <taxon>Cytobacillus</taxon>
    </lineage>
</organism>
<dbReference type="RefSeq" id="WP_019381307.1">
    <property type="nucleotide sequence ID" value="NZ_CP015506.1"/>
</dbReference>
<dbReference type="KEGG" id="bon:A361_14345"/>
<protein>
    <submittedName>
        <fullName evidence="1">Uncharacterized protein</fullName>
    </submittedName>
</protein>
<dbReference type="AlphaFoldDB" id="A0A160MBK9"/>
<sequence>MSIVNYLGCNVLLPVSDSESDDEIIIGDFFSDEEMRAEVHKHLSAKYIYEVSSIQHGSIWFNKYYKKDYPKGHEEGQQIFKLLCAFLDQHLASGDYCELYTCWVGDESEEPEYKDCINLHEFDIDKIEVFEKSLLVINK</sequence>
<dbReference type="EMBL" id="CP015506">
    <property type="protein sequence ID" value="AND40279.1"/>
    <property type="molecule type" value="Genomic_DNA"/>
</dbReference>
<accession>A0A160MBK9</accession>
<gene>
    <name evidence="1" type="ORF">A361_14345</name>
</gene>